<feature type="transmembrane region" description="Helical" evidence="10">
    <location>
        <begin position="74"/>
        <end position="91"/>
    </location>
</feature>
<evidence type="ECO:0000256" key="4">
    <source>
        <dbReference type="ARBA" id="ARBA00022679"/>
    </source>
</evidence>
<keyword evidence="7" id="KW-0067">ATP-binding</keyword>
<reference evidence="12 13" key="1">
    <citation type="submission" date="2018-08" db="EMBL/GenBank/DDBJ databases">
        <title>Microbacterium lemovicicum sp. nov., a bacterium isolated from a natural uranium-rich soil.</title>
        <authorList>
            <person name="ORTET P."/>
        </authorList>
    </citation>
    <scope>NUCLEOTIDE SEQUENCE [LARGE SCALE GENOMIC DNA]</scope>
    <source>
        <strain evidence="12 13">Viu22</strain>
    </source>
</reference>
<dbReference type="GO" id="GO:0005524">
    <property type="term" value="F:ATP binding"/>
    <property type="evidence" value="ECO:0007669"/>
    <property type="project" value="UniProtKB-KW"/>
</dbReference>
<dbReference type="InterPro" id="IPR003594">
    <property type="entry name" value="HATPase_dom"/>
</dbReference>
<dbReference type="GO" id="GO:0046983">
    <property type="term" value="F:protein dimerization activity"/>
    <property type="evidence" value="ECO:0007669"/>
    <property type="project" value="InterPro"/>
</dbReference>
<dbReference type="EC" id="2.7.13.3" evidence="2"/>
<evidence type="ECO:0000259" key="11">
    <source>
        <dbReference type="SMART" id="SM00387"/>
    </source>
</evidence>
<keyword evidence="4 12" id="KW-0808">Transferase</keyword>
<dbReference type="SUPFAM" id="SSF55874">
    <property type="entry name" value="ATPase domain of HSP90 chaperone/DNA topoisomerase II/histidine kinase"/>
    <property type="match status" value="1"/>
</dbReference>
<feature type="transmembrane region" description="Helical" evidence="10">
    <location>
        <begin position="96"/>
        <end position="113"/>
    </location>
</feature>
<proteinExistence type="predicted"/>
<evidence type="ECO:0000256" key="1">
    <source>
        <dbReference type="ARBA" id="ARBA00000085"/>
    </source>
</evidence>
<evidence type="ECO:0000256" key="7">
    <source>
        <dbReference type="ARBA" id="ARBA00022840"/>
    </source>
</evidence>
<feature type="transmembrane region" description="Helical" evidence="10">
    <location>
        <begin position="182"/>
        <end position="204"/>
    </location>
</feature>
<keyword evidence="5" id="KW-0547">Nucleotide-binding</keyword>
<name>A0A3Q9J3G8_9MICO</name>
<feature type="region of interest" description="Disordered" evidence="9">
    <location>
        <begin position="403"/>
        <end position="428"/>
    </location>
</feature>
<evidence type="ECO:0000313" key="13">
    <source>
        <dbReference type="Proteomes" id="UP000276888"/>
    </source>
</evidence>
<feature type="transmembrane region" description="Helical" evidence="10">
    <location>
        <begin position="45"/>
        <end position="68"/>
    </location>
</feature>
<dbReference type="AlphaFoldDB" id="A0A3Q9J3G8"/>
<dbReference type="InterPro" id="IPR011712">
    <property type="entry name" value="Sig_transdc_His_kin_sub3_dim/P"/>
</dbReference>
<dbReference type="PANTHER" id="PTHR24421">
    <property type="entry name" value="NITRATE/NITRITE SENSOR PROTEIN NARX-RELATED"/>
    <property type="match status" value="1"/>
</dbReference>
<comment type="catalytic activity">
    <reaction evidence="1">
        <text>ATP + protein L-histidine = ADP + protein N-phospho-L-histidine.</text>
        <dbReference type="EC" id="2.7.13.3"/>
    </reaction>
</comment>
<organism evidence="12 13">
    <name type="scientific">Microbacterium lemovicicum</name>
    <dbReference type="NCBI Taxonomy" id="1072463"/>
    <lineage>
        <taxon>Bacteria</taxon>
        <taxon>Bacillati</taxon>
        <taxon>Actinomycetota</taxon>
        <taxon>Actinomycetes</taxon>
        <taxon>Micrococcales</taxon>
        <taxon>Microbacteriaceae</taxon>
        <taxon>Microbacterium</taxon>
    </lineage>
</organism>
<dbReference type="KEGG" id="mlv:CVS47_03164"/>
<dbReference type="PANTHER" id="PTHR24421:SF10">
    <property type="entry name" value="NITRATE_NITRITE SENSOR PROTEIN NARQ"/>
    <property type="match status" value="1"/>
</dbReference>
<dbReference type="OrthoDB" id="227596at2"/>
<evidence type="ECO:0000256" key="10">
    <source>
        <dbReference type="SAM" id="Phobius"/>
    </source>
</evidence>
<dbReference type="GO" id="GO:0000155">
    <property type="term" value="F:phosphorelay sensor kinase activity"/>
    <property type="evidence" value="ECO:0007669"/>
    <property type="project" value="InterPro"/>
</dbReference>
<dbReference type="Pfam" id="PF23539">
    <property type="entry name" value="DUF7134"/>
    <property type="match status" value="1"/>
</dbReference>
<dbReference type="Pfam" id="PF07730">
    <property type="entry name" value="HisKA_3"/>
    <property type="match status" value="1"/>
</dbReference>
<accession>A0A3Q9J3G8</accession>
<keyword evidence="6" id="KW-0418">Kinase</keyword>
<dbReference type="Gene3D" id="1.20.5.1930">
    <property type="match status" value="1"/>
</dbReference>
<dbReference type="Gene3D" id="3.30.565.10">
    <property type="entry name" value="Histidine kinase-like ATPase, C-terminal domain"/>
    <property type="match status" value="1"/>
</dbReference>
<evidence type="ECO:0000256" key="6">
    <source>
        <dbReference type="ARBA" id="ARBA00022777"/>
    </source>
</evidence>
<keyword evidence="8" id="KW-0902">Two-component regulatory system</keyword>
<evidence type="ECO:0000256" key="9">
    <source>
        <dbReference type="SAM" id="MobiDB-lite"/>
    </source>
</evidence>
<dbReference type="InterPro" id="IPR050482">
    <property type="entry name" value="Sensor_HK_TwoCompSys"/>
</dbReference>
<protein>
    <recommendedName>
        <fullName evidence="2">histidine kinase</fullName>
        <ecNumber evidence="2">2.7.13.3</ecNumber>
    </recommendedName>
</protein>
<dbReference type="Pfam" id="PF02518">
    <property type="entry name" value="HATPase_c"/>
    <property type="match status" value="1"/>
</dbReference>
<dbReference type="InterPro" id="IPR036890">
    <property type="entry name" value="HATPase_C_sf"/>
</dbReference>
<feature type="transmembrane region" description="Helical" evidence="10">
    <location>
        <begin position="119"/>
        <end position="136"/>
    </location>
</feature>
<keyword evidence="10" id="KW-1133">Transmembrane helix</keyword>
<feature type="transmembrane region" description="Helical" evidence="10">
    <location>
        <begin position="143"/>
        <end position="162"/>
    </location>
</feature>
<dbReference type="GO" id="GO:0016020">
    <property type="term" value="C:membrane"/>
    <property type="evidence" value="ECO:0007669"/>
    <property type="project" value="InterPro"/>
</dbReference>
<dbReference type="Proteomes" id="UP000276888">
    <property type="component" value="Chromosome"/>
</dbReference>
<sequence length="459" mass="48212">MLVKSKHQIPREADAAASAPAYRGGVIDDAYVRPVPTARELRTDLVLAGVILVGAVLSAALSAIAGIYGDEQGPLWQAVIYAFVLAVPLALRRRLPATVAVVVCTAYFAAATLRVPELYVGNIAMFIALYTVGAWSRSRHRAMIVRVAIIIGMFTWLIISMYTEAIAKADEADVIAGAMSPYVAGALLSVLTNLLYFGGAYYFGDRSWLAARQRATLEQRTAELEREREVTAAQAVALDRVRIARELHDVVAHHVSVMGVQAGAAGAVIATDRDAARDLLGGIEGSAREAIDELHQLLDTLRAPGGTVGGDAGEPSGSTVGLEGLPALVAASDATGLPTAFAVVGAEAPVPRVTQVNLYRIAQEALTNARRHAGPGARADVRLRYDASAVELEVVNTGRAVPEPRPGLGQLGMRERATASGGRIEIGPRERGGFRVRVSVPIAGASLGSPASPLAEATR</sequence>
<dbReference type="SMART" id="SM00387">
    <property type="entry name" value="HATPase_c"/>
    <property type="match status" value="1"/>
</dbReference>
<keyword evidence="13" id="KW-1185">Reference proteome</keyword>
<keyword evidence="3" id="KW-0597">Phosphoprotein</keyword>
<dbReference type="EMBL" id="CP031423">
    <property type="protein sequence ID" value="AZS38506.1"/>
    <property type="molecule type" value="Genomic_DNA"/>
</dbReference>
<feature type="domain" description="Histidine kinase/HSP90-like ATPase" evidence="11">
    <location>
        <begin position="353"/>
        <end position="444"/>
    </location>
</feature>
<keyword evidence="10" id="KW-0472">Membrane</keyword>
<evidence type="ECO:0000256" key="8">
    <source>
        <dbReference type="ARBA" id="ARBA00023012"/>
    </source>
</evidence>
<evidence type="ECO:0000256" key="3">
    <source>
        <dbReference type="ARBA" id="ARBA00022553"/>
    </source>
</evidence>
<dbReference type="InterPro" id="IPR055558">
    <property type="entry name" value="DUF7134"/>
</dbReference>
<evidence type="ECO:0000256" key="5">
    <source>
        <dbReference type="ARBA" id="ARBA00022741"/>
    </source>
</evidence>
<evidence type="ECO:0000313" key="12">
    <source>
        <dbReference type="EMBL" id="AZS38506.1"/>
    </source>
</evidence>
<evidence type="ECO:0000256" key="2">
    <source>
        <dbReference type="ARBA" id="ARBA00012438"/>
    </source>
</evidence>
<gene>
    <name evidence="12" type="primary">narX</name>
    <name evidence="12" type="ORF">CVS47_03164</name>
</gene>
<keyword evidence="10" id="KW-0812">Transmembrane</keyword>
<dbReference type="CDD" id="cd16917">
    <property type="entry name" value="HATPase_UhpB-NarQ-NarX-like"/>
    <property type="match status" value="1"/>
</dbReference>